<evidence type="ECO:0000313" key="1">
    <source>
        <dbReference type="EMBL" id="ALO27287.1"/>
    </source>
</evidence>
<reference evidence="1 2" key="1">
    <citation type="journal article" date="2015" name="PLoS Negl. Trop. Dis.">
        <title>Distribution of Plasmids in Distinct Leptospira Pathogenic Species.</title>
        <authorList>
            <person name="Wang Y."/>
            <person name="Zhuang X."/>
            <person name="Zhong Y."/>
            <person name="Zhang C."/>
            <person name="Zhang Y."/>
            <person name="Zeng L."/>
            <person name="Zhu Y."/>
            <person name="He P."/>
            <person name="Dong K."/>
            <person name="Pal U."/>
            <person name="Guo X."/>
            <person name="Qin J."/>
        </authorList>
    </citation>
    <scope>NUCLEOTIDE SEQUENCE [LARGE SCALE GENOMIC DNA]</scope>
    <source>
        <strain evidence="1 2">56604</strain>
    </source>
</reference>
<organism evidence="1">
    <name type="scientific">Leptospira borgpetersenii serovar Ballum</name>
    <dbReference type="NCBI Taxonomy" id="280505"/>
    <lineage>
        <taxon>Bacteria</taxon>
        <taxon>Pseudomonadati</taxon>
        <taxon>Spirochaetota</taxon>
        <taxon>Spirochaetia</taxon>
        <taxon>Leptospirales</taxon>
        <taxon>Leptospiraceae</taxon>
        <taxon>Leptospira</taxon>
    </lineage>
</organism>
<name>A0A0E3B5H2_LEPBO</name>
<evidence type="ECO:0000313" key="2">
    <source>
        <dbReference type="Proteomes" id="UP000058857"/>
    </source>
</evidence>
<sequence length="104" mass="12702">MKNGRFQVPIWRQNTLIFRSARKFLSFLRSKSWFREKILHKIALNLEIVGFLKKINILSFETNFYYGILFMSSSVRSKFHLRNEICLKNSLLRFVWFHSMINYF</sequence>
<dbReference type="AlphaFoldDB" id="A0A0E3B5H2"/>
<accession>A0A0E3B5H2</accession>
<dbReference type="Proteomes" id="UP000058857">
    <property type="component" value="Chromosome 1"/>
</dbReference>
<dbReference type="EMBL" id="CP012029">
    <property type="protein sequence ID" value="ALO27287.1"/>
    <property type="molecule type" value="Genomic_DNA"/>
</dbReference>
<proteinExistence type="predicted"/>
<gene>
    <name evidence="1" type="ORF">LBBP_03082</name>
</gene>
<protein>
    <submittedName>
        <fullName evidence="1">Uncharacterized protein</fullName>
    </submittedName>
</protein>
<dbReference type="PATRIC" id="fig|280505.15.peg.3008"/>